<dbReference type="Pfam" id="PF11239">
    <property type="entry name" value="DUF3040"/>
    <property type="match status" value="1"/>
</dbReference>
<dbReference type="RefSeq" id="WP_257927213.1">
    <property type="nucleotide sequence ID" value="NZ_JAMXQV010000051.1"/>
</dbReference>
<dbReference type="InterPro" id="IPR021401">
    <property type="entry name" value="DUF3040"/>
</dbReference>
<keyword evidence="3" id="KW-1185">Reference proteome</keyword>
<evidence type="ECO:0000313" key="3">
    <source>
        <dbReference type="Proteomes" id="UP001144096"/>
    </source>
</evidence>
<keyword evidence="1" id="KW-1133">Transmembrane helix</keyword>
<proteinExistence type="predicted"/>
<feature type="transmembrane region" description="Helical" evidence="1">
    <location>
        <begin position="65"/>
        <end position="82"/>
    </location>
</feature>
<dbReference type="Proteomes" id="UP001144096">
    <property type="component" value="Unassembled WGS sequence"/>
</dbReference>
<gene>
    <name evidence="2" type="ORF">M8542_48375</name>
</gene>
<protein>
    <submittedName>
        <fullName evidence="2">DUF3040 domain-containing protein</fullName>
    </submittedName>
</protein>
<name>A0A9X2SPW7_9PSEU</name>
<keyword evidence="1" id="KW-0472">Membrane</keyword>
<dbReference type="AlphaFoldDB" id="A0A9X2SPW7"/>
<evidence type="ECO:0000313" key="2">
    <source>
        <dbReference type="EMBL" id="MCR6490642.1"/>
    </source>
</evidence>
<sequence>MLPDKDRRALRAIEDELRSTDPLFAETLSGARMAQAARWKAILILADVTAVLLVVLGIFAQQGWAVFWGIIGGGTLFWVHVARKNAARRSS</sequence>
<comment type="caution">
    <text evidence="2">The sequence shown here is derived from an EMBL/GenBank/DDBJ whole genome shotgun (WGS) entry which is preliminary data.</text>
</comment>
<organism evidence="2 3">
    <name type="scientific">Amycolatopsis iheyensis</name>
    <dbReference type="NCBI Taxonomy" id="2945988"/>
    <lineage>
        <taxon>Bacteria</taxon>
        <taxon>Bacillati</taxon>
        <taxon>Actinomycetota</taxon>
        <taxon>Actinomycetes</taxon>
        <taxon>Pseudonocardiales</taxon>
        <taxon>Pseudonocardiaceae</taxon>
        <taxon>Amycolatopsis</taxon>
    </lineage>
</organism>
<dbReference type="EMBL" id="JAMXQV010000051">
    <property type="protein sequence ID" value="MCR6490642.1"/>
    <property type="molecule type" value="Genomic_DNA"/>
</dbReference>
<evidence type="ECO:0000256" key="1">
    <source>
        <dbReference type="SAM" id="Phobius"/>
    </source>
</evidence>
<reference evidence="2" key="1">
    <citation type="submission" date="2022-06" db="EMBL/GenBank/DDBJ databases">
        <title>Amycolatopsis iheyaensis sp. nov., a new species of the genus Amycolatopsis isolated from soil in Iheya island, Japan.</title>
        <authorList>
            <person name="Ngamcharungchit C."/>
            <person name="Kanto H."/>
            <person name="Take A."/>
            <person name="Intra B."/>
            <person name="Matsumoto A."/>
            <person name="Panbangred W."/>
            <person name="Inahashi Y."/>
        </authorList>
    </citation>
    <scope>NUCLEOTIDE SEQUENCE</scope>
    <source>
        <strain evidence="2">OK19-0408</strain>
    </source>
</reference>
<keyword evidence="1" id="KW-0812">Transmembrane</keyword>
<accession>A0A9X2SPW7</accession>
<feature type="transmembrane region" description="Helical" evidence="1">
    <location>
        <begin position="41"/>
        <end position="59"/>
    </location>
</feature>